<keyword evidence="6" id="KW-0206">Cytoskeleton</keyword>
<feature type="compositionally biased region" description="Basic residues" evidence="8">
    <location>
        <begin position="179"/>
        <end position="188"/>
    </location>
</feature>
<feature type="domain" description="CRIB" evidence="9">
    <location>
        <begin position="196"/>
        <end position="209"/>
    </location>
</feature>
<dbReference type="Pfam" id="PF00786">
    <property type="entry name" value="PBD"/>
    <property type="match status" value="1"/>
</dbReference>
<feature type="compositionally biased region" description="Acidic residues" evidence="8">
    <location>
        <begin position="608"/>
        <end position="628"/>
    </location>
</feature>
<dbReference type="SMART" id="SM00246">
    <property type="entry name" value="WH2"/>
    <property type="match status" value="2"/>
</dbReference>
<dbReference type="Gene3D" id="3.90.810.10">
    <property type="entry name" value="CRIB domain"/>
    <property type="match status" value="1"/>
</dbReference>
<accession>A0A1Y2ARC4</accession>
<feature type="compositionally biased region" description="Pro residues" evidence="8">
    <location>
        <begin position="456"/>
        <end position="466"/>
    </location>
</feature>
<dbReference type="InterPro" id="IPR033927">
    <property type="entry name" value="WASPfam_EVH1"/>
</dbReference>
<keyword evidence="7" id="KW-0539">Nucleus</keyword>
<dbReference type="GO" id="GO:0007015">
    <property type="term" value="P:actin filament organization"/>
    <property type="evidence" value="ECO:0007669"/>
    <property type="project" value="InterPro"/>
</dbReference>
<feature type="compositionally biased region" description="Polar residues" evidence="8">
    <location>
        <begin position="128"/>
        <end position="151"/>
    </location>
</feature>
<feature type="compositionally biased region" description="Basic and acidic residues" evidence="8">
    <location>
        <begin position="512"/>
        <end position="522"/>
    </location>
</feature>
<dbReference type="GO" id="GO:0005634">
    <property type="term" value="C:nucleus"/>
    <property type="evidence" value="ECO:0007669"/>
    <property type="project" value="UniProtKB-SubCell"/>
</dbReference>
<feature type="compositionally biased region" description="Pro residues" evidence="8">
    <location>
        <begin position="278"/>
        <end position="295"/>
    </location>
</feature>
<evidence type="ECO:0000256" key="5">
    <source>
        <dbReference type="ARBA" id="ARBA00022737"/>
    </source>
</evidence>
<dbReference type="STRING" id="1754190.A0A1Y2ARC4"/>
<dbReference type="EMBL" id="MCOG01000215">
    <property type="protein sequence ID" value="ORY25113.1"/>
    <property type="molecule type" value="Genomic_DNA"/>
</dbReference>
<evidence type="ECO:0000256" key="1">
    <source>
        <dbReference type="ARBA" id="ARBA00004123"/>
    </source>
</evidence>
<dbReference type="PROSITE" id="PS50229">
    <property type="entry name" value="WH1"/>
    <property type="match status" value="1"/>
</dbReference>
<keyword evidence="13" id="KW-1185">Reference proteome</keyword>
<gene>
    <name evidence="12" type="ORF">LY90DRAFT_674938</name>
</gene>
<protein>
    <recommendedName>
        <fullName evidence="14">WH1-domain-containing protein</fullName>
    </recommendedName>
</protein>
<dbReference type="InterPro" id="IPR003124">
    <property type="entry name" value="WH2_dom"/>
</dbReference>
<keyword evidence="5" id="KW-0677">Repeat</keyword>
<proteinExistence type="predicted"/>
<dbReference type="AlphaFoldDB" id="A0A1Y2ARC4"/>
<organism evidence="12 13">
    <name type="scientific">Neocallimastix californiae</name>
    <dbReference type="NCBI Taxonomy" id="1754190"/>
    <lineage>
        <taxon>Eukaryota</taxon>
        <taxon>Fungi</taxon>
        <taxon>Fungi incertae sedis</taxon>
        <taxon>Chytridiomycota</taxon>
        <taxon>Chytridiomycota incertae sedis</taxon>
        <taxon>Neocallimastigomycetes</taxon>
        <taxon>Neocallimastigales</taxon>
        <taxon>Neocallimastigaceae</taxon>
        <taxon>Neocallimastix</taxon>
    </lineage>
</organism>
<evidence type="ECO:0000259" key="9">
    <source>
        <dbReference type="PROSITE" id="PS50108"/>
    </source>
</evidence>
<feature type="compositionally biased region" description="Pro residues" evidence="8">
    <location>
        <begin position="476"/>
        <end position="487"/>
    </location>
</feature>
<feature type="compositionally biased region" description="Pro residues" evidence="8">
    <location>
        <begin position="402"/>
        <end position="427"/>
    </location>
</feature>
<feature type="region of interest" description="Disordered" evidence="8">
    <location>
        <begin position="253"/>
        <end position="549"/>
    </location>
</feature>
<dbReference type="InterPro" id="IPR036936">
    <property type="entry name" value="CRIB_dom_sf"/>
</dbReference>
<feature type="compositionally biased region" description="Low complexity" evidence="8">
    <location>
        <begin position="575"/>
        <end position="585"/>
    </location>
</feature>
<feature type="domain" description="WH1" evidence="10">
    <location>
        <begin position="14"/>
        <end position="124"/>
    </location>
</feature>
<dbReference type="InterPro" id="IPR000095">
    <property type="entry name" value="CRIB_dom"/>
</dbReference>
<feature type="compositionally biased region" description="Basic residues" evidence="8">
    <location>
        <begin position="160"/>
        <end position="170"/>
    </location>
</feature>
<keyword evidence="3" id="KW-0963">Cytoplasm</keyword>
<evidence type="ECO:0000256" key="3">
    <source>
        <dbReference type="ARBA" id="ARBA00022490"/>
    </source>
</evidence>
<dbReference type="GO" id="GO:0005856">
    <property type="term" value="C:cytoskeleton"/>
    <property type="evidence" value="ECO:0007669"/>
    <property type="project" value="UniProtKB-SubCell"/>
</dbReference>
<feature type="compositionally biased region" description="Pro residues" evidence="8">
    <location>
        <begin position="349"/>
        <end position="358"/>
    </location>
</feature>
<feature type="domain" description="WH2" evidence="11">
    <location>
        <begin position="494"/>
        <end position="514"/>
    </location>
</feature>
<feature type="region of interest" description="Disordered" evidence="8">
    <location>
        <begin position="128"/>
        <end position="198"/>
    </location>
</feature>
<dbReference type="SUPFAM" id="SSF50729">
    <property type="entry name" value="PH domain-like"/>
    <property type="match status" value="1"/>
</dbReference>
<feature type="domain" description="WH2" evidence="11">
    <location>
        <begin position="545"/>
        <end position="565"/>
    </location>
</feature>
<evidence type="ECO:0000256" key="7">
    <source>
        <dbReference type="ARBA" id="ARBA00023242"/>
    </source>
</evidence>
<dbReference type="GO" id="GO:0003779">
    <property type="term" value="F:actin binding"/>
    <property type="evidence" value="ECO:0007669"/>
    <property type="project" value="InterPro"/>
</dbReference>
<dbReference type="Pfam" id="PF00568">
    <property type="entry name" value="WH1"/>
    <property type="match status" value="1"/>
</dbReference>
<comment type="subcellular location">
    <subcellularLocation>
        <location evidence="2">Cytoplasm</location>
        <location evidence="2">Cytoskeleton</location>
    </subcellularLocation>
    <subcellularLocation>
        <location evidence="1">Nucleus</location>
    </subcellularLocation>
</comment>
<evidence type="ECO:0000256" key="8">
    <source>
        <dbReference type="SAM" id="MobiDB-lite"/>
    </source>
</evidence>
<dbReference type="Pfam" id="PF02205">
    <property type="entry name" value="WH2"/>
    <property type="match status" value="1"/>
</dbReference>
<feature type="region of interest" description="Disordered" evidence="8">
    <location>
        <begin position="568"/>
        <end position="589"/>
    </location>
</feature>
<evidence type="ECO:0000256" key="2">
    <source>
        <dbReference type="ARBA" id="ARBA00004245"/>
    </source>
</evidence>
<feature type="region of interest" description="Disordered" evidence="8">
    <location>
        <begin position="605"/>
        <end position="628"/>
    </location>
</feature>
<dbReference type="PROSITE" id="PS50108">
    <property type="entry name" value="CRIB"/>
    <property type="match status" value="1"/>
</dbReference>
<dbReference type="PROSITE" id="PS51082">
    <property type="entry name" value="WH2"/>
    <property type="match status" value="2"/>
</dbReference>
<evidence type="ECO:0000256" key="6">
    <source>
        <dbReference type="ARBA" id="ARBA00023212"/>
    </source>
</evidence>
<sequence length="628" mass="66637">MDLLTRIEKNNISSILSGYEILGQAVAKLYLAFPNPNTWSYSNIVGVVSLVKINNTYSFKIVDANKKEILWEYDIDSNMKYTQSEDYLHVFPYKTIKCMAGFSFTDESEGQEFYNCVVNRNTSAKISPVSSRVSSPKMNTISPVTKSINIETKSKDKKDKKDKKHKKSKKGLFGFGSSKKSKSKKGKKGGIDKSLIGKPTNFRHEQYIGFDPEKGFVTQNASPEWQEIFKKAGITPEILEDKKNRKIVNDFIKRHESEVKRVPPPIVASPAKKEKRPPPPPPPKKRPAPPPPPSRRPNQARRPPPPPPPQRKKPQRAPPPPPPTQRKPIKSVPAPPPPQRPAVQASTIPAPPPPPPQRPTSQTSSIPAPPPPPQRPTAQTSSIPAPPPPPPQRPAVQTSSIPAPPPPPPLPAPSAGIPPPPPPPPLPGQTTAPSAGIPPPPPPPPLPGQTTVPSAGIPPPPPPPPLSGQASAPSTGIPPPPPPPARPAPSTGNAKSDLLASIRSAGGISSLKHVDESQKRDASGLITPGSSSGPKPAPSSSGGAMSGDLLASIRNAGGIASLRHVDKSEIRDASSAKPSAAATSSKDNTNDLAAALAQALSLRNDAFGSDDDSDSDSDESDDSSEWSD</sequence>
<dbReference type="OrthoDB" id="8963340at2759"/>
<evidence type="ECO:0000313" key="12">
    <source>
        <dbReference type="EMBL" id="ORY25113.1"/>
    </source>
</evidence>
<feature type="compositionally biased region" description="Pro residues" evidence="8">
    <location>
        <begin position="316"/>
        <end position="325"/>
    </location>
</feature>
<dbReference type="CDD" id="cd00132">
    <property type="entry name" value="CRIB"/>
    <property type="match status" value="1"/>
</dbReference>
<evidence type="ECO:0000259" key="11">
    <source>
        <dbReference type="PROSITE" id="PS51082"/>
    </source>
</evidence>
<feature type="compositionally biased region" description="Pro residues" evidence="8">
    <location>
        <begin position="384"/>
        <end position="393"/>
    </location>
</feature>
<reference evidence="12 13" key="1">
    <citation type="submission" date="2016-08" db="EMBL/GenBank/DDBJ databases">
        <title>A Parts List for Fungal Cellulosomes Revealed by Comparative Genomics.</title>
        <authorList>
            <consortium name="DOE Joint Genome Institute"/>
            <person name="Haitjema C.H."/>
            <person name="Gilmore S.P."/>
            <person name="Henske J.K."/>
            <person name="Solomon K.V."/>
            <person name="De Groot R."/>
            <person name="Kuo A."/>
            <person name="Mondo S.J."/>
            <person name="Salamov A.A."/>
            <person name="Labutti K."/>
            <person name="Zhao Z."/>
            <person name="Chiniquy J."/>
            <person name="Barry K."/>
            <person name="Brewer H.M."/>
            <person name="Purvine S.O."/>
            <person name="Wright A.T."/>
            <person name="Boxma B."/>
            <person name="Van Alen T."/>
            <person name="Hackstein J.H."/>
            <person name="Baker S.E."/>
            <person name="Grigoriev I.V."/>
            <person name="O'Malley M.A."/>
        </authorList>
    </citation>
    <scope>NUCLEOTIDE SEQUENCE [LARGE SCALE GENOMIC DNA]</scope>
    <source>
        <strain evidence="12 13">G1</strain>
    </source>
</reference>
<dbReference type="Gene3D" id="2.30.29.30">
    <property type="entry name" value="Pleckstrin-homology domain (PH domain)/Phosphotyrosine-binding domain (PTB)"/>
    <property type="match status" value="1"/>
</dbReference>
<evidence type="ECO:0008006" key="14">
    <source>
        <dbReference type="Google" id="ProtNLM"/>
    </source>
</evidence>
<dbReference type="SUPFAM" id="SSF47912">
    <property type="entry name" value="Wiscott-Aldrich syndrome protein, WASP, C-terminal domain"/>
    <property type="match status" value="1"/>
</dbReference>
<feature type="compositionally biased region" description="Low complexity" evidence="8">
    <location>
        <begin position="528"/>
        <end position="547"/>
    </location>
</feature>
<evidence type="ECO:0000256" key="4">
    <source>
        <dbReference type="ARBA" id="ARBA00022553"/>
    </source>
</evidence>
<dbReference type="SMART" id="SM00461">
    <property type="entry name" value="WH1"/>
    <property type="match status" value="1"/>
</dbReference>
<name>A0A1Y2ARC4_9FUNG</name>
<evidence type="ECO:0000313" key="13">
    <source>
        <dbReference type="Proteomes" id="UP000193920"/>
    </source>
</evidence>
<evidence type="ECO:0000259" key="10">
    <source>
        <dbReference type="PROSITE" id="PS50229"/>
    </source>
</evidence>
<dbReference type="InterPro" id="IPR000697">
    <property type="entry name" value="WH1/EVH1_dom"/>
</dbReference>
<comment type="caution">
    <text evidence="12">The sequence shown here is derived from an EMBL/GenBank/DDBJ whole genome shotgun (WGS) entry which is preliminary data.</text>
</comment>
<feature type="compositionally biased region" description="Pro residues" evidence="8">
    <location>
        <begin position="436"/>
        <end position="447"/>
    </location>
</feature>
<keyword evidence="4" id="KW-0597">Phosphoprotein</keyword>
<dbReference type="Proteomes" id="UP000193920">
    <property type="component" value="Unassembled WGS sequence"/>
</dbReference>
<dbReference type="CDD" id="cd01205">
    <property type="entry name" value="EVH1_WASP-like"/>
    <property type="match status" value="1"/>
</dbReference>
<dbReference type="InterPro" id="IPR011993">
    <property type="entry name" value="PH-like_dom_sf"/>
</dbReference>
<dbReference type="InterPro" id="IPR011026">
    <property type="entry name" value="WAS_C"/>
</dbReference>